<proteinExistence type="predicted"/>
<gene>
    <name evidence="1" type="ORF">GCM10020369_56150</name>
</gene>
<protein>
    <submittedName>
        <fullName evidence="1">Uncharacterized protein</fullName>
    </submittedName>
</protein>
<evidence type="ECO:0000313" key="2">
    <source>
        <dbReference type="Proteomes" id="UP001501676"/>
    </source>
</evidence>
<dbReference type="Proteomes" id="UP001501676">
    <property type="component" value="Unassembled WGS sequence"/>
</dbReference>
<dbReference type="EMBL" id="BAAAYN010000040">
    <property type="protein sequence ID" value="GAA3392863.1"/>
    <property type="molecule type" value="Genomic_DNA"/>
</dbReference>
<accession>A0ABP6T4A6</accession>
<keyword evidence="2" id="KW-1185">Reference proteome</keyword>
<reference evidence="2" key="1">
    <citation type="journal article" date="2019" name="Int. J. Syst. Evol. Microbiol.">
        <title>The Global Catalogue of Microorganisms (GCM) 10K type strain sequencing project: providing services to taxonomists for standard genome sequencing and annotation.</title>
        <authorList>
            <consortium name="The Broad Institute Genomics Platform"/>
            <consortium name="The Broad Institute Genome Sequencing Center for Infectious Disease"/>
            <person name="Wu L."/>
            <person name="Ma J."/>
        </authorList>
    </citation>
    <scope>NUCLEOTIDE SEQUENCE [LARGE SCALE GENOMIC DNA]</scope>
    <source>
        <strain evidence="2">JCM 9458</strain>
    </source>
</reference>
<dbReference type="RefSeq" id="WP_345731358.1">
    <property type="nucleotide sequence ID" value="NZ_BAAAYN010000040.1"/>
</dbReference>
<sequence length="51" mass="5454">MTLTERRSGGVEDAGALRPEQVSFGNLNNIREAIAIAAERRTIAGLPAFRG</sequence>
<name>A0ABP6T4A6_9ACTN</name>
<evidence type="ECO:0000313" key="1">
    <source>
        <dbReference type="EMBL" id="GAA3392863.1"/>
    </source>
</evidence>
<organism evidence="1 2">
    <name type="scientific">Cryptosporangium minutisporangium</name>
    <dbReference type="NCBI Taxonomy" id="113569"/>
    <lineage>
        <taxon>Bacteria</taxon>
        <taxon>Bacillati</taxon>
        <taxon>Actinomycetota</taxon>
        <taxon>Actinomycetes</taxon>
        <taxon>Cryptosporangiales</taxon>
        <taxon>Cryptosporangiaceae</taxon>
        <taxon>Cryptosporangium</taxon>
    </lineage>
</organism>
<comment type="caution">
    <text evidence="1">The sequence shown here is derived from an EMBL/GenBank/DDBJ whole genome shotgun (WGS) entry which is preliminary data.</text>
</comment>